<organism evidence="13 14">
    <name type="scientific">Glycomyces buryatensis</name>
    <dbReference type="NCBI Taxonomy" id="2570927"/>
    <lineage>
        <taxon>Bacteria</taxon>
        <taxon>Bacillati</taxon>
        <taxon>Actinomycetota</taxon>
        <taxon>Actinomycetes</taxon>
        <taxon>Glycomycetales</taxon>
        <taxon>Glycomycetaceae</taxon>
        <taxon>Glycomyces</taxon>
    </lineage>
</organism>
<dbReference type="InterPro" id="IPR001264">
    <property type="entry name" value="Glyco_trans_51"/>
</dbReference>
<feature type="compositionally biased region" description="Basic and acidic residues" evidence="9">
    <location>
        <begin position="835"/>
        <end position="863"/>
    </location>
</feature>
<dbReference type="InterPro" id="IPR012338">
    <property type="entry name" value="Beta-lactam/transpept-like"/>
</dbReference>
<dbReference type="Gene3D" id="3.40.710.10">
    <property type="entry name" value="DD-peptidase/beta-lactamase superfamily"/>
    <property type="match status" value="2"/>
</dbReference>
<dbReference type="AlphaFoldDB" id="A0A4S8QCC3"/>
<keyword evidence="14" id="KW-1185">Reference proteome</keyword>
<sequence>MGKLPEGGDDFFSGSENTGRASVTGRRAAIASEDELAPGGKKKKKRMRRKVLASLIAMGVVMVAAVTVVGAYFFQEIDGIESVRRLGESSTFYYADGETEAGGYGQNLHLEAKSDEIPASIKEALVALEDRKFYEHSGVDYMGTMRAVLNNVTGGDTQGASTITQQYAGMVLDARDEISYDRKAREAAMAMQIESEYEKDEIITSYLNLAFFGRGAYGIASAAEVYFNKELKELDYAQSAFLVMQVKSPNGTYDEWNEDYYDEGATSDRWNHAMDALVEEGYISQGDRDKAEQPVPEEKYESRGSWGGDTNMGFIVNEQDGYVFDELYEHYGLTQEDLFGGVDENGKVIKPGGFQVTLTVDKAVQDSLANTGSRGEIRVKTNEDGEYLDENDEVVDDIDQAAKDTTDEGYAQFVNDNEDAALEKYPEYMTTAMVATDPATGNVLGYYGGDDGFGVDKAGAESPHPPSSTFKMITAATAIEGDHSIDSWWDSSSPRPFDSLTLEEQEECIGSGTYPDCTLLNGGHPGKSQMTLTDAVRNSRNTPMYAIAEDQGANTILDYADKMGLETMNQSRQVDDADGKTHDVSVNYQLNGDGTYTVLGKAIDAEGNPIVGADNNWDTYALLEVDDECNPTVVDADEQAMAADEDGEANTCEIGGKSETDPFYNHIAFGQYPTSVRDMSSIYATIANDGVYNESRFVAKVVKNDGTELNPTVPYESGKAFDAGVARDLQYVGSEIKGESTSGEDLGRDYFGKTGTWEASGEDENGEKYDDGYNAHAWYVGAIKQLSIAAWVGNITSESDPIADEDGNKLNVFGSNTAYPVWFDAMTKILDKKEGDDTWDEVKWEEPEKVGSADTDDIVRDDGTIDPNLQYCQQHGDDERCGDGKDEDEDLPDDECEDEDSNSPDCQETTPTEDPTTDPTEGPTGECSDWDPLCEEPTDEPTDDGGGGGEESMEPEEPANPGGE</sequence>
<dbReference type="GO" id="GO:0009002">
    <property type="term" value="F:serine-type D-Ala-D-Ala carboxypeptidase activity"/>
    <property type="evidence" value="ECO:0007669"/>
    <property type="project" value="UniProtKB-EC"/>
</dbReference>
<dbReference type="Pfam" id="PF00912">
    <property type="entry name" value="Transgly"/>
    <property type="match status" value="1"/>
</dbReference>
<feature type="domain" description="Penicillin-binding protein transpeptidase" evidence="11">
    <location>
        <begin position="672"/>
        <end position="787"/>
    </location>
</feature>
<feature type="compositionally biased region" description="Acidic residues" evidence="9">
    <location>
        <begin position="885"/>
        <end position="902"/>
    </location>
</feature>
<dbReference type="OrthoDB" id="9766909at2"/>
<evidence type="ECO:0000259" key="12">
    <source>
        <dbReference type="Pfam" id="PF00912"/>
    </source>
</evidence>
<dbReference type="Gene3D" id="1.10.3810.10">
    <property type="entry name" value="Biosynthetic peptidoglycan transglycosylase-like"/>
    <property type="match status" value="1"/>
</dbReference>
<feature type="transmembrane region" description="Helical" evidence="10">
    <location>
        <begin position="51"/>
        <end position="74"/>
    </location>
</feature>
<evidence type="ECO:0000256" key="5">
    <source>
        <dbReference type="ARBA" id="ARBA00022801"/>
    </source>
</evidence>
<evidence type="ECO:0000256" key="9">
    <source>
        <dbReference type="SAM" id="MobiDB-lite"/>
    </source>
</evidence>
<comment type="catalytic activity">
    <reaction evidence="7">
        <text>Preferential cleavage: (Ac)2-L-Lys-D-Ala-|-D-Ala. Also transpeptidation of peptidyl-alanyl moieties that are N-acyl substituents of D-alanine.</text>
        <dbReference type="EC" id="3.4.16.4"/>
    </reaction>
</comment>
<comment type="catalytic activity">
    <reaction evidence="8">
        <text>[GlcNAc-(1-&gt;4)-Mur2Ac(oyl-L-Ala-gamma-D-Glu-L-Lys-D-Ala-D-Ala)](n)-di-trans,octa-cis-undecaprenyl diphosphate + beta-D-GlcNAc-(1-&gt;4)-Mur2Ac(oyl-L-Ala-gamma-D-Glu-L-Lys-D-Ala-D-Ala)-di-trans,octa-cis-undecaprenyl diphosphate = [GlcNAc-(1-&gt;4)-Mur2Ac(oyl-L-Ala-gamma-D-Glu-L-Lys-D-Ala-D-Ala)](n+1)-di-trans,octa-cis-undecaprenyl diphosphate + di-trans,octa-cis-undecaprenyl diphosphate + H(+)</text>
        <dbReference type="Rhea" id="RHEA:23708"/>
        <dbReference type="Rhea" id="RHEA-COMP:9602"/>
        <dbReference type="Rhea" id="RHEA-COMP:9603"/>
        <dbReference type="ChEBI" id="CHEBI:15378"/>
        <dbReference type="ChEBI" id="CHEBI:58405"/>
        <dbReference type="ChEBI" id="CHEBI:60033"/>
        <dbReference type="ChEBI" id="CHEBI:78435"/>
        <dbReference type="EC" id="2.4.99.28"/>
    </reaction>
</comment>
<feature type="domain" description="Penicillin-binding protein transpeptidase" evidence="11">
    <location>
        <begin position="525"/>
        <end position="582"/>
    </location>
</feature>
<keyword evidence="6" id="KW-0511">Multifunctional enzyme</keyword>
<dbReference type="SUPFAM" id="SSF53955">
    <property type="entry name" value="Lysozyme-like"/>
    <property type="match status" value="1"/>
</dbReference>
<evidence type="ECO:0000256" key="8">
    <source>
        <dbReference type="ARBA" id="ARBA00049902"/>
    </source>
</evidence>
<keyword evidence="10" id="KW-0472">Membrane</keyword>
<keyword evidence="3" id="KW-0328">Glycosyltransferase</keyword>
<keyword evidence="4" id="KW-0808">Transferase</keyword>
<accession>A0A4S8QCC3</accession>
<evidence type="ECO:0000256" key="1">
    <source>
        <dbReference type="ARBA" id="ARBA00022645"/>
    </source>
</evidence>
<evidence type="ECO:0000256" key="6">
    <source>
        <dbReference type="ARBA" id="ARBA00023268"/>
    </source>
</evidence>
<dbReference type="PANTHER" id="PTHR32282">
    <property type="entry name" value="BINDING PROTEIN TRANSPEPTIDASE, PUTATIVE-RELATED"/>
    <property type="match status" value="1"/>
</dbReference>
<dbReference type="InterPro" id="IPR023346">
    <property type="entry name" value="Lysozyme-like_dom_sf"/>
</dbReference>
<feature type="region of interest" description="Disordered" evidence="9">
    <location>
        <begin position="835"/>
        <end position="964"/>
    </location>
</feature>
<dbReference type="InterPro" id="IPR050396">
    <property type="entry name" value="Glycosyltr_51/Transpeptidase"/>
</dbReference>
<dbReference type="GO" id="GO:0008955">
    <property type="term" value="F:peptidoglycan glycosyltransferase activity"/>
    <property type="evidence" value="ECO:0007669"/>
    <property type="project" value="UniProtKB-EC"/>
</dbReference>
<evidence type="ECO:0000256" key="3">
    <source>
        <dbReference type="ARBA" id="ARBA00022676"/>
    </source>
</evidence>
<dbReference type="InterPro" id="IPR001460">
    <property type="entry name" value="PCN-bd_Tpept"/>
</dbReference>
<dbReference type="GO" id="GO:0009252">
    <property type="term" value="P:peptidoglycan biosynthetic process"/>
    <property type="evidence" value="ECO:0007669"/>
    <property type="project" value="TreeGrafter"/>
</dbReference>
<feature type="compositionally biased region" description="Acidic residues" evidence="9">
    <location>
        <begin position="928"/>
        <end position="943"/>
    </location>
</feature>
<dbReference type="GO" id="GO:0008658">
    <property type="term" value="F:penicillin binding"/>
    <property type="evidence" value="ECO:0007669"/>
    <property type="project" value="InterPro"/>
</dbReference>
<keyword evidence="5" id="KW-0378">Hydrolase</keyword>
<evidence type="ECO:0000256" key="4">
    <source>
        <dbReference type="ARBA" id="ARBA00022679"/>
    </source>
</evidence>
<keyword evidence="10" id="KW-1133">Transmembrane helix</keyword>
<evidence type="ECO:0000259" key="11">
    <source>
        <dbReference type="Pfam" id="PF00905"/>
    </source>
</evidence>
<dbReference type="InterPro" id="IPR036950">
    <property type="entry name" value="PBP_transglycosylase"/>
</dbReference>
<evidence type="ECO:0000256" key="2">
    <source>
        <dbReference type="ARBA" id="ARBA00022670"/>
    </source>
</evidence>
<keyword evidence="10" id="KW-0812">Transmembrane</keyword>
<keyword evidence="1" id="KW-0121">Carboxypeptidase</keyword>
<dbReference type="Pfam" id="PF00905">
    <property type="entry name" value="Transpeptidase"/>
    <property type="match status" value="2"/>
</dbReference>
<dbReference type="SUPFAM" id="SSF56601">
    <property type="entry name" value="beta-lactamase/transpeptidase-like"/>
    <property type="match status" value="1"/>
</dbReference>
<feature type="compositionally biased region" description="Basic and acidic residues" evidence="9">
    <location>
        <begin position="875"/>
        <end position="884"/>
    </location>
</feature>
<dbReference type="EMBL" id="STGY01000056">
    <property type="protein sequence ID" value="THV40622.1"/>
    <property type="molecule type" value="Genomic_DNA"/>
</dbReference>
<dbReference type="Proteomes" id="UP000308760">
    <property type="component" value="Unassembled WGS sequence"/>
</dbReference>
<reference evidence="14" key="1">
    <citation type="submission" date="2019-04" db="EMBL/GenBank/DDBJ databases">
        <title>Nocardioides xinjiangensis sp. nov.</title>
        <authorList>
            <person name="Liu S."/>
        </authorList>
    </citation>
    <scope>NUCLEOTIDE SEQUENCE [LARGE SCALE GENOMIC DNA]</scope>
    <source>
        <strain evidence="14">18</strain>
    </source>
</reference>
<gene>
    <name evidence="13" type="ORF">FAB82_15280</name>
</gene>
<name>A0A4S8QCC3_9ACTN</name>
<evidence type="ECO:0000256" key="10">
    <source>
        <dbReference type="SAM" id="Phobius"/>
    </source>
</evidence>
<evidence type="ECO:0000256" key="7">
    <source>
        <dbReference type="ARBA" id="ARBA00034000"/>
    </source>
</evidence>
<reference evidence="13 14" key="2">
    <citation type="submission" date="2019-05" db="EMBL/GenBank/DDBJ databases">
        <title>Glycomyces buryatensis sp. nov.</title>
        <authorList>
            <person name="Nikitina E."/>
        </authorList>
    </citation>
    <scope>NUCLEOTIDE SEQUENCE [LARGE SCALE GENOMIC DNA]</scope>
    <source>
        <strain evidence="13 14">18</strain>
    </source>
</reference>
<keyword evidence="2" id="KW-0645">Protease</keyword>
<proteinExistence type="predicted"/>
<feature type="region of interest" description="Disordered" evidence="9">
    <location>
        <begin position="1"/>
        <end position="26"/>
    </location>
</feature>
<feature type="compositionally biased region" description="Low complexity" evidence="9">
    <location>
        <begin position="908"/>
        <end position="926"/>
    </location>
</feature>
<dbReference type="GO" id="GO:0030288">
    <property type="term" value="C:outer membrane-bounded periplasmic space"/>
    <property type="evidence" value="ECO:0007669"/>
    <property type="project" value="TreeGrafter"/>
</dbReference>
<dbReference type="GO" id="GO:0006508">
    <property type="term" value="P:proteolysis"/>
    <property type="evidence" value="ECO:0007669"/>
    <property type="project" value="UniProtKB-KW"/>
</dbReference>
<comment type="caution">
    <text evidence="13">The sequence shown here is derived from an EMBL/GenBank/DDBJ whole genome shotgun (WGS) entry which is preliminary data.</text>
</comment>
<evidence type="ECO:0000313" key="13">
    <source>
        <dbReference type="EMBL" id="THV40622.1"/>
    </source>
</evidence>
<protein>
    <submittedName>
        <fullName evidence="13">Penicillin-binding protein</fullName>
    </submittedName>
</protein>
<dbReference type="PANTHER" id="PTHR32282:SF34">
    <property type="entry name" value="PENICILLIN-BINDING PROTEIN 1A"/>
    <property type="match status" value="1"/>
</dbReference>
<feature type="domain" description="Glycosyl transferase family 51" evidence="12">
    <location>
        <begin position="111"/>
        <end position="274"/>
    </location>
</feature>
<evidence type="ECO:0000313" key="14">
    <source>
        <dbReference type="Proteomes" id="UP000308760"/>
    </source>
</evidence>